<evidence type="ECO:0000313" key="4">
    <source>
        <dbReference type="Proteomes" id="UP000662873"/>
    </source>
</evidence>
<dbReference type="SUPFAM" id="SSF53067">
    <property type="entry name" value="Actin-like ATPase domain"/>
    <property type="match status" value="1"/>
</dbReference>
<dbReference type="Gene3D" id="3.30.420.40">
    <property type="match status" value="1"/>
</dbReference>
<dbReference type="KEGG" id="npy:NPRO_17070"/>
<feature type="domain" description="Gcp-like" evidence="2">
    <location>
        <begin position="37"/>
        <end position="97"/>
    </location>
</feature>
<dbReference type="AlphaFoldDB" id="A0A809RW75"/>
<gene>
    <name evidence="3" type="ORF">NPRO_17070</name>
</gene>
<dbReference type="InterPro" id="IPR022496">
    <property type="entry name" value="T6A_TsaB"/>
</dbReference>
<evidence type="ECO:0000256" key="1">
    <source>
        <dbReference type="SAM" id="MobiDB-lite"/>
    </source>
</evidence>
<keyword evidence="3" id="KW-0808">Transferase</keyword>
<organism evidence="3 4">
    <name type="scientific">Candidatus Nitrosymbiomonas proteolyticus</name>
    <dbReference type="NCBI Taxonomy" id="2608984"/>
    <lineage>
        <taxon>Bacteria</taxon>
        <taxon>Bacillati</taxon>
        <taxon>Armatimonadota</taxon>
        <taxon>Armatimonadota incertae sedis</taxon>
        <taxon>Candidatus Nitrosymbiomonas</taxon>
    </lineage>
</organism>
<dbReference type="NCBIfam" id="TIGR03725">
    <property type="entry name" value="T6A_YeaZ"/>
    <property type="match status" value="1"/>
</dbReference>
<name>A0A809RW75_9BACT</name>
<dbReference type="InterPro" id="IPR000905">
    <property type="entry name" value="Gcp-like_dom"/>
</dbReference>
<dbReference type="Pfam" id="PF00814">
    <property type="entry name" value="TsaD"/>
    <property type="match status" value="1"/>
</dbReference>
<protein>
    <submittedName>
        <fullName evidence="3">tRNA (Adenosine(37)-N6)-threonylcarbamoyltransferase complex dimerization subunit type 1 TsaB</fullName>
    </submittedName>
</protein>
<evidence type="ECO:0000313" key="3">
    <source>
        <dbReference type="EMBL" id="BBO24112.1"/>
    </source>
</evidence>
<dbReference type="EMBL" id="AP021858">
    <property type="protein sequence ID" value="BBO24112.1"/>
    <property type="molecule type" value="Genomic_DNA"/>
</dbReference>
<accession>A0A809RW75</accession>
<dbReference type="InterPro" id="IPR043129">
    <property type="entry name" value="ATPase_NBD"/>
</dbReference>
<feature type="region of interest" description="Disordered" evidence="1">
    <location>
        <begin position="170"/>
        <end position="189"/>
    </location>
</feature>
<reference evidence="3" key="1">
    <citation type="journal article" name="DNA Res.">
        <title>The physiological potential of anammox bacteria as revealed by their core genome structure.</title>
        <authorList>
            <person name="Okubo T."/>
            <person name="Toyoda A."/>
            <person name="Fukuhara K."/>
            <person name="Uchiyama I."/>
            <person name="Harigaya Y."/>
            <person name="Kuroiwa M."/>
            <person name="Suzuki T."/>
            <person name="Murakami Y."/>
            <person name="Suwa Y."/>
            <person name="Takami H."/>
        </authorList>
    </citation>
    <scope>NUCLEOTIDE SEQUENCE</scope>
    <source>
        <strain evidence="3">317325-2</strain>
    </source>
</reference>
<sequence>MTLALSTSSPRVSVCLFESGGRVLGSRESLAQQGASGTTVELVDEVLRQAGVPLKEVRGFVADVGPGSFTGTRVAVMLAKVWAHANGGEAAGVSSFDLIEGEIVAVPTGRSRWLVRGKDELVFESREWRADWATYGSEGQPNSFPSAECAARLSGKLRFLKPEVLTPAYGMEPSISRPKKPYGTAGGAP</sequence>
<dbReference type="GO" id="GO:0016740">
    <property type="term" value="F:transferase activity"/>
    <property type="evidence" value="ECO:0007669"/>
    <property type="project" value="UniProtKB-KW"/>
</dbReference>
<evidence type="ECO:0000259" key="2">
    <source>
        <dbReference type="Pfam" id="PF00814"/>
    </source>
</evidence>
<dbReference type="Proteomes" id="UP000662873">
    <property type="component" value="Chromosome"/>
</dbReference>
<proteinExistence type="predicted"/>
<dbReference type="GO" id="GO:0002949">
    <property type="term" value="P:tRNA threonylcarbamoyladenosine modification"/>
    <property type="evidence" value="ECO:0007669"/>
    <property type="project" value="InterPro"/>
</dbReference>